<dbReference type="AlphaFoldDB" id="A0A4Q7NLX7"/>
<reference evidence="2 3" key="1">
    <citation type="submission" date="2019-02" db="EMBL/GenBank/DDBJ databases">
        <title>Genomic Encyclopedia of Type Strains, Phase IV (KMG-IV): sequencing the most valuable type-strain genomes for metagenomic binning, comparative biology and taxonomic classification.</title>
        <authorList>
            <person name="Goeker M."/>
        </authorList>
    </citation>
    <scope>NUCLEOTIDE SEQUENCE [LARGE SCALE GENOMIC DNA]</scope>
    <source>
        <strain evidence="2 3">K24</strain>
    </source>
</reference>
<dbReference type="InterPro" id="IPR010657">
    <property type="entry name" value="ImpA_N"/>
</dbReference>
<dbReference type="Pfam" id="PF06812">
    <property type="entry name" value="ImpA_N"/>
    <property type="match status" value="1"/>
</dbReference>
<dbReference type="PANTHER" id="PTHR37951:SF1">
    <property type="entry name" value="TYPE VI SECRETION SYSTEM COMPONENT TSSA1"/>
    <property type="match status" value="1"/>
</dbReference>
<dbReference type="RefSeq" id="WP_130357083.1">
    <property type="nucleotide sequence ID" value="NZ_SGXC01000001.1"/>
</dbReference>
<dbReference type="PANTHER" id="PTHR37951">
    <property type="entry name" value="CYTOPLASMIC PROTEIN-RELATED"/>
    <property type="match status" value="1"/>
</dbReference>
<sequence>MAIDIAELMQPIAGGDPCGEDASFSDTYDRIREARRADDPSLSQGDWQTELKTADWRAAADLAAEVLQSQSKDLQAAVWLGEALIARHGLAGAADAMGVLHGLLDAYWDGLHPRPDGDDLEERASKLAWFNVYGGLALKKAPLTASAPYVTLIDWQDSREVDNLARQNAAAYQEALDAGKPTGESVDKAIEGSGPGFVSETLAAADAAQAAFDRLQALVDQRFGRQAPSLADLGDGLKRARQVLGRAAQNLGIAPRQGQEAGETAVVVPTVPAAMPAPAVQAVPAAAPAMTVPRVMVDFQARAELLRTLGEIAAHFKRVEPHSPVSFLLERAVSWADMPLDQWLAEVVNDDSVLGVIRDRIGVPRG</sequence>
<evidence type="ECO:0000313" key="2">
    <source>
        <dbReference type="EMBL" id="RZS85948.1"/>
    </source>
</evidence>
<gene>
    <name evidence="2" type="ORF">EV675_1978</name>
</gene>
<protein>
    <submittedName>
        <fullName evidence="2">Type VI secretion system protein ImpA</fullName>
    </submittedName>
</protein>
<evidence type="ECO:0000313" key="3">
    <source>
        <dbReference type="Proteomes" id="UP000292445"/>
    </source>
</evidence>
<name>A0A4Q7NLX7_9BURK</name>
<keyword evidence="3" id="KW-1185">Reference proteome</keyword>
<dbReference type="EMBL" id="SGXC01000001">
    <property type="protein sequence ID" value="RZS85948.1"/>
    <property type="molecule type" value="Genomic_DNA"/>
</dbReference>
<accession>A0A4Q7NLX7</accession>
<evidence type="ECO:0000259" key="1">
    <source>
        <dbReference type="Pfam" id="PF06812"/>
    </source>
</evidence>
<feature type="domain" description="ImpA N-terminal" evidence="1">
    <location>
        <begin position="9"/>
        <end position="131"/>
    </location>
</feature>
<dbReference type="OrthoDB" id="9771118at2"/>
<dbReference type="Proteomes" id="UP000292445">
    <property type="component" value="Unassembled WGS sequence"/>
</dbReference>
<comment type="caution">
    <text evidence="2">The sequence shown here is derived from an EMBL/GenBank/DDBJ whole genome shotgun (WGS) entry which is preliminary data.</text>
</comment>
<proteinExistence type="predicted"/>
<dbReference type="NCBIfam" id="TIGR03363">
    <property type="entry name" value="VI_chp_8"/>
    <property type="match status" value="1"/>
</dbReference>
<dbReference type="InterPro" id="IPR017740">
    <property type="entry name" value="TssA-like"/>
</dbReference>
<organism evidence="2 3">
    <name type="scientific">Pigmentiphaga kullae</name>
    <dbReference type="NCBI Taxonomy" id="151784"/>
    <lineage>
        <taxon>Bacteria</taxon>
        <taxon>Pseudomonadati</taxon>
        <taxon>Pseudomonadota</taxon>
        <taxon>Betaproteobacteria</taxon>
        <taxon>Burkholderiales</taxon>
        <taxon>Alcaligenaceae</taxon>
        <taxon>Pigmentiphaga</taxon>
    </lineage>
</organism>